<dbReference type="EMBL" id="BART01004256">
    <property type="protein sequence ID" value="GAG68628.1"/>
    <property type="molecule type" value="Genomic_DNA"/>
</dbReference>
<sequence length="55" mass="6639">MPVAITIETRYCKECKKDTRHLKENHVFPITKIKYKCCKCKEKDWKKTFEEITSS</sequence>
<proteinExistence type="predicted"/>
<name>X1A747_9ZZZZ</name>
<protein>
    <submittedName>
        <fullName evidence="1">Uncharacterized protein</fullName>
    </submittedName>
</protein>
<comment type="caution">
    <text evidence="1">The sequence shown here is derived from an EMBL/GenBank/DDBJ whole genome shotgun (WGS) entry which is preliminary data.</text>
</comment>
<evidence type="ECO:0000313" key="1">
    <source>
        <dbReference type="EMBL" id="GAG68628.1"/>
    </source>
</evidence>
<organism evidence="1">
    <name type="scientific">marine sediment metagenome</name>
    <dbReference type="NCBI Taxonomy" id="412755"/>
    <lineage>
        <taxon>unclassified sequences</taxon>
        <taxon>metagenomes</taxon>
        <taxon>ecological metagenomes</taxon>
    </lineage>
</organism>
<reference evidence="1" key="1">
    <citation type="journal article" date="2014" name="Front. Microbiol.">
        <title>High frequency of phylogenetically diverse reductive dehalogenase-homologous genes in deep subseafloor sedimentary metagenomes.</title>
        <authorList>
            <person name="Kawai M."/>
            <person name="Futagami T."/>
            <person name="Toyoda A."/>
            <person name="Takaki Y."/>
            <person name="Nishi S."/>
            <person name="Hori S."/>
            <person name="Arai W."/>
            <person name="Tsubouchi T."/>
            <person name="Morono Y."/>
            <person name="Uchiyama I."/>
            <person name="Ito T."/>
            <person name="Fujiyama A."/>
            <person name="Inagaki F."/>
            <person name="Takami H."/>
        </authorList>
    </citation>
    <scope>NUCLEOTIDE SEQUENCE</scope>
    <source>
        <strain evidence="1">Expedition CK06-06</strain>
    </source>
</reference>
<dbReference type="AlphaFoldDB" id="X1A747"/>
<gene>
    <name evidence="1" type="ORF">S01H4_10871</name>
</gene>
<accession>X1A747</accession>